<dbReference type="Gene3D" id="3.40.50.1820">
    <property type="entry name" value="alpha/beta hydrolase"/>
    <property type="match status" value="1"/>
</dbReference>
<reference evidence="4 5" key="1">
    <citation type="journal article" date="2021" name="Nat. Commun.">
        <title>Genetic determinants of endophytism in the Arabidopsis root mycobiome.</title>
        <authorList>
            <person name="Mesny F."/>
            <person name="Miyauchi S."/>
            <person name="Thiergart T."/>
            <person name="Pickel B."/>
            <person name="Atanasova L."/>
            <person name="Karlsson M."/>
            <person name="Huettel B."/>
            <person name="Barry K.W."/>
            <person name="Haridas S."/>
            <person name="Chen C."/>
            <person name="Bauer D."/>
            <person name="Andreopoulos W."/>
            <person name="Pangilinan J."/>
            <person name="LaButti K."/>
            <person name="Riley R."/>
            <person name="Lipzen A."/>
            <person name="Clum A."/>
            <person name="Drula E."/>
            <person name="Henrissat B."/>
            <person name="Kohler A."/>
            <person name="Grigoriev I.V."/>
            <person name="Martin F.M."/>
            <person name="Hacquard S."/>
        </authorList>
    </citation>
    <scope>NUCLEOTIDE SEQUENCE [LARGE SCALE GENOMIC DNA]</scope>
    <source>
        <strain evidence="4 5">MPI-SDFR-AT-0080</strain>
    </source>
</reference>
<evidence type="ECO:0000256" key="2">
    <source>
        <dbReference type="ARBA" id="ARBA00022801"/>
    </source>
</evidence>
<gene>
    <name evidence="4" type="ORF">B0J12DRAFT_578088</name>
</gene>
<dbReference type="Proteomes" id="UP000774617">
    <property type="component" value="Unassembled WGS sequence"/>
</dbReference>
<comment type="similarity">
    <text evidence="1">Belongs to the type-B carboxylesterase/lipase family.</text>
</comment>
<evidence type="ECO:0000256" key="1">
    <source>
        <dbReference type="ARBA" id="ARBA00005964"/>
    </source>
</evidence>
<organism evidence="4 5">
    <name type="scientific">Macrophomina phaseolina</name>
    <dbReference type="NCBI Taxonomy" id="35725"/>
    <lineage>
        <taxon>Eukaryota</taxon>
        <taxon>Fungi</taxon>
        <taxon>Dikarya</taxon>
        <taxon>Ascomycota</taxon>
        <taxon>Pezizomycotina</taxon>
        <taxon>Dothideomycetes</taxon>
        <taxon>Dothideomycetes incertae sedis</taxon>
        <taxon>Botryosphaeriales</taxon>
        <taxon>Botryosphaeriaceae</taxon>
        <taxon>Macrophomina</taxon>
    </lineage>
</organism>
<dbReference type="InterPro" id="IPR029058">
    <property type="entry name" value="AB_hydrolase_fold"/>
</dbReference>
<dbReference type="GO" id="GO:0016787">
    <property type="term" value="F:hydrolase activity"/>
    <property type="evidence" value="ECO:0007669"/>
    <property type="project" value="UniProtKB-KW"/>
</dbReference>
<sequence>MMAPQAPTGTTTIEIPSFGKIKGLLFPSGIRQFCGIPYAQLQKRWTRSTLNTSLPGHYHDGTQHGPICPQPPEYKGDDLTILVPPFPHFKPPLEDDLHCLNLNLVLPPSHTPGPHPVLVWIHGGSFLFGSSTSPAYDMARLVAYSTARGTPVIGVSINYRVGLFGFLASHCIARALGPSAGAGNFGLTDQQTALEWLQRHIASVGGDPGNVTIFGESAGGMSVAHQVWAARPAPFARAVSMSGTLNTIPAWGVEKHERRFGALLRHLGIVDVDPASEEALERLRSVSQLDIAAATCAIEGAVGATANPCDDGWFHAQTPSLADIGSPPEWLRGYMIGDVRDEAMIFRGALDDQDYGSVREKFVRFMGEESVEIVLRLYGIHPEVTHAELEQRFEEMASDGIFKVQTYLHAHASKVPQTYAYHVDQVSTLENPLKGLAYHAIDLLYVFMNLEEQMSEGQRKLARKMAGDFIDFAYGKEPWERFGGGNWMVYGPDDRWSVKTEKEDEAERQYGRMRKILDMSVFPQWAEALDYIVNKRWILGAA</sequence>
<evidence type="ECO:0000259" key="3">
    <source>
        <dbReference type="Pfam" id="PF00135"/>
    </source>
</evidence>
<feature type="domain" description="Carboxylesterase type B" evidence="3">
    <location>
        <begin position="12"/>
        <end position="509"/>
    </location>
</feature>
<dbReference type="InterPro" id="IPR002018">
    <property type="entry name" value="CarbesteraseB"/>
</dbReference>
<protein>
    <submittedName>
        <fullName evidence="4">Alpha/Beta hydrolase protein</fullName>
    </submittedName>
</protein>
<dbReference type="EMBL" id="JAGTJR010000021">
    <property type="protein sequence ID" value="KAH7043917.1"/>
    <property type="molecule type" value="Genomic_DNA"/>
</dbReference>
<keyword evidence="5" id="KW-1185">Reference proteome</keyword>
<keyword evidence="2 4" id="KW-0378">Hydrolase</keyword>
<comment type="caution">
    <text evidence="4">The sequence shown here is derived from an EMBL/GenBank/DDBJ whole genome shotgun (WGS) entry which is preliminary data.</text>
</comment>
<evidence type="ECO:0000313" key="4">
    <source>
        <dbReference type="EMBL" id="KAH7043917.1"/>
    </source>
</evidence>
<evidence type="ECO:0000313" key="5">
    <source>
        <dbReference type="Proteomes" id="UP000774617"/>
    </source>
</evidence>
<name>A0ABQ8G3R4_9PEZI</name>
<dbReference type="Pfam" id="PF00135">
    <property type="entry name" value="COesterase"/>
    <property type="match status" value="1"/>
</dbReference>
<dbReference type="PANTHER" id="PTHR43142:SF1">
    <property type="entry name" value="CARBOXYLIC ESTER HYDROLASE"/>
    <property type="match status" value="1"/>
</dbReference>
<accession>A0ABQ8G3R4</accession>
<dbReference type="SUPFAM" id="SSF53474">
    <property type="entry name" value="alpha/beta-Hydrolases"/>
    <property type="match status" value="1"/>
</dbReference>
<proteinExistence type="inferred from homology"/>
<dbReference type="PANTHER" id="PTHR43142">
    <property type="entry name" value="CARBOXYLIC ESTER HYDROLASE"/>
    <property type="match status" value="1"/>
</dbReference>